<comment type="caution">
    <text evidence="13">The sequence shown here is derived from an EMBL/GenBank/DDBJ whole genome shotgun (WGS) entry which is preliminary data.</text>
</comment>
<dbReference type="InterPro" id="IPR007110">
    <property type="entry name" value="Ig-like_dom"/>
</dbReference>
<dbReference type="GO" id="GO:0005886">
    <property type="term" value="C:plasma membrane"/>
    <property type="evidence" value="ECO:0007669"/>
    <property type="project" value="UniProtKB-SubCell"/>
</dbReference>
<dbReference type="Pfam" id="PF13927">
    <property type="entry name" value="Ig_3"/>
    <property type="match status" value="1"/>
</dbReference>
<dbReference type="GO" id="GO:0030424">
    <property type="term" value="C:axon"/>
    <property type="evidence" value="ECO:0007669"/>
    <property type="project" value="TreeGrafter"/>
</dbReference>
<evidence type="ECO:0000259" key="12">
    <source>
        <dbReference type="PROSITE" id="PS50835"/>
    </source>
</evidence>
<feature type="domain" description="Ig-like" evidence="12">
    <location>
        <begin position="1"/>
        <end position="50"/>
    </location>
</feature>
<evidence type="ECO:0000256" key="10">
    <source>
        <dbReference type="ARBA" id="ARBA00023180"/>
    </source>
</evidence>
<dbReference type="EMBL" id="PPHD01017139">
    <property type="protein sequence ID" value="POI28979.1"/>
    <property type="molecule type" value="Genomic_DNA"/>
</dbReference>
<keyword evidence="10" id="KW-0325">Glycoprotein</keyword>
<evidence type="ECO:0000256" key="3">
    <source>
        <dbReference type="ARBA" id="ARBA00022475"/>
    </source>
</evidence>
<dbReference type="PROSITE" id="PS50835">
    <property type="entry name" value="IG_LIKE"/>
    <property type="match status" value="2"/>
</dbReference>
<comment type="similarity">
    <text evidence="2">Belongs to the immunoglobulin superfamily. Contactin family.</text>
</comment>
<dbReference type="Gene3D" id="2.60.40.10">
    <property type="entry name" value="Immunoglobulins"/>
    <property type="match status" value="2"/>
</dbReference>
<dbReference type="SUPFAM" id="SSF48726">
    <property type="entry name" value="Immunoglobulin"/>
    <property type="match status" value="2"/>
</dbReference>
<feature type="non-terminal residue" evidence="13">
    <location>
        <position position="1"/>
    </location>
</feature>
<keyword evidence="6" id="KW-0677">Repeat</keyword>
<dbReference type="AlphaFoldDB" id="A0A2P4SY23"/>
<name>A0A2P4SY23_BAMTH</name>
<evidence type="ECO:0000313" key="14">
    <source>
        <dbReference type="Proteomes" id="UP000237246"/>
    </source>
</evidence>
<evidence type="ECO:0000256" key="4">
    <source>
        <dbReference type="ARBA" id="ARBA00022622"/>
    </source>
</evidence>
<evidence type="ECO:0000313" key="13">
    <source>
        <dbReference type="EMBL" id="POI28979.1"/>
    </source>
</evidence>
<keyword evidence="4" id="KW-0336">GPI-anchor</keyword>
<evidence type="ECO:0000256" key="6">
    <source>
        <dbReference type="ARBA" id="ARBA00022737"/>
    </source>
</evidence>
<proteinExistence type="inferred from homology"/>
<keyword evidence="3" id="KW-1003">Cell membrane</keyword>
<dbReference type="Pfam" id="PF07679">
    <property type="entry name" value="I-set"/>
    <property type="match status" value="1"/>
</dbReference>
<evidence type="ECO:0000256" key="9">
    <source>
        <dbReference type="ARBA" id="ARBA00023157"/>
    </source>
</evidence>
<feature type="domain" description="Ig-like" evidence="12">
    <location>
        <begin position="60"/>
        <end position="105"/>
    </location>
</feature>
<evidence type="ECO:0000256" key="2">
    <source>
        <dbReference type="ARBA" id="ARBA00009812"/>
    </source>
</evidence>
<gene>
    <name evidence="13" type="ORF">CIB84_007271</name>
</gene>
<dbReference type="InterPro" id="IPR036179">
    <property type="entry name" value="Ig-like_dom_sf"/>
</dbReference>
<dbReference type="GO" id="GO:0007411">
    <property type="term" value="P:axon guidance"/>
    <property type="evidence" value="ECO:0007669"/>
    <property type="project" value="TreeGrafter"/>
</dbReference>
<organism evidence="13 14">
    <name type="scientific">Bambusicola thoracicus</name>
    <name type="common">Chinese bamboo-partridge</name>
    <name type="synonym">Perdix thoracica</name>
    <dbReference type="NCBI Taxonomy" id="9083"/>
    <lineage>
        <taxon>Eukaryota</taxon>
        <taxon>Metazoa</taxon>
        <taxon>Chordata</taxon>
        <taxon>Craniata</taxon>
        <taxon>Vertebrata</taxon>
        <taxon>Euteleostomi</taxon>
        <taxon>Archelosauria</taxon>
        <taxon>Archosauria</taxon>
        <taxon>Dinosauria</taxon>
        <taxon>Saurischia</taxon>
        <taxon>Theropoda</taxon>
        <taxon>Coelurosauria</taxon>
        <taxon>Aves</taxon>
        <taxon>Neognathae</taxon>
        <taxon>Galloanserae</taxon>
        <taxon>Galliformes</taxon>
        <taxon>Phasianidae</taxon>
        <taxon>Perdicinae</taxon>
        <taxon>Bambusicola</taxon>
    </lineage>
</organism>
<keyword evidence="7" id="KW-0130">Cell adhesion</keyword>
<comment type="subcellular location">
    <subcellularLocation>
        <location evidence="1">Cell membrane</location>
        <topology evidence="1">Lipid-anchor</topology>
        <topology evidence="1">GPI-anchor</topology>
    </subcellularLocation>
</comment>
<reference evidence="13 14" key="1">
    <citation type="submission" date="2018-01" db="EMBL/GenBank/DDBJ databases">
        <title>Comparison of the Chinese Bamboo Partridge and Red Junglefowl genome sequences highlights the importance of demography in genome evolution.</title>
        <authorList>
            <person name="Tiley G.P."/>
            <person name="Kimball R.T."/>
            <person name="Braun E.L."/>
            <person name="Burleigh J.G."/>
        </authorList>
    </citation>
    <scope>NUCLEOTIDE SEQUENCE [LARGE SCALE GENOMIC DNA]</scope>
    <source>
        <strain evidence="13">RTK389</strain>
        <tissue evidence="13">Blood</tissue>
    </source>
</reference>
<protein>
    <recommendedName>
        <fullName evidence="12">Ig-like domain-containing protein</fullName>
    </recommendedName>
</protein>
<dbReference type="InterPro" id="IPR013783">
    <property type="entry name" value="Ig-like_fold"/>
</dbReference>
<sequence length="105" mass="12251">TISWKKVNGHNPSKARLRKSQAVLEIPNVQLEDAGMYECKAENSRGRNVFRGQLQVYTYPQWVEKLNDTELDSGEQLRWECKATGKPRPTYRWLKNGVPLWPQVH</sequence>
<evidence type="ECO:0000256" key="11">
    <source>
        <dbReference type="ARBA" id="ARBA00023288"/>
    </source>
</evidence>
<dbReference type="InterPro" id="IPR013098">
    <property type="entry name" value="Ig_I-set"/>
</dbReference>
<dbReference type="Proteomes" id="UP000237246">
    <property type="component" value="Unassembled WGS sequence"/>
</dbReference>
<accession>A0A2P4SY23</accession>
<keyword evidence="8" id="KW-0472">Membrane</keyword>
<evidence type="ECO:0000256" key="8">
    <source>
        <dbReference type="ARBA" id="ARBA00023136"/>
    </source>
</evidence>
<keyword evidence="14" id="KW-1185">Reference proteome</keyword>
<evidence type="ECO:0000256" key="5">
    <source>
        <dbReference type="ARBA" id="ARBA00022729"/>
    </source>
</evidence>
<dbReference type="GO" id="GO:0098632">
    <property type="term" value="F:cell-cell adhesion mediator activity"/>
    <property type="evidence" value="ECO:0007669"/>
    <property type="project" value="TreeGrafter"/>
</dbReference>
<evidence type="ECO:0000256" key="7">
    <source>
        <dbReference type="ARBA" id="ARBA00022889"/>
    </source>
</evidence>
<dbReference type="GO" id="GO:0007420">
    <property type="term" value="P:brain development"/>
    <property type="evidence" value="ECO:0007669"/>
    <property type="project" value="TreeGrafter"/>
</dbReference>
<keyword evidence="9" id="KW-1015">Disulfide bond</keyword>
<keyword evidence="11" id="KW-0449">Lipoprotein</keyword>
<keyword evidence="5" id="KW-0732">Signal</keyword>
<dbReference type="OrthoDB" id="9093905at2759"/>
<dbReference type="GO" id="GO:0098552">
    <property type="term" value="C:side of membrane"/>
    <property type="evidence" value="ECO:0007669"/>
    <property type="project" value="UniProtKB-KW"/>
</dbReference>
<dbReference type="PANTHER" id="PTHR44170">
    <property type="entry name" value="PROTEIN SIDEKICK"/>
    <property type="match status" value="1"/>
</dbReference>
<evidence type="ECO:0000256" key="1">
    <source>
        <dbReference type="ARBA" id="ARBA00004609"/>
    </source>
</evidence>
<dbReference type="PANTHER" id="PTHR44170:SF17">
    <property type="entry name" value="CONTACTIN-5"/>
    <property type="match status" value="1"/>
</dbReference>